<evidence type="ECO:0008006" key="4">
    <source>
        <dbReference type="Google" id="ProtNLM"/>
    </source>
</evidence>
<accession>A0A7T8KBM5</accession>
<feature type="non-terminal residue" evidence="2">
    <location>
        <position position="1"/>
    </location>
</feature>
<name>A0A7T8KBM5_CALRO</name>
<proteinExistence type="predicted"/>
<feature type="compositionally biased region" description="Gly residues" evidence="1">
    <location>
        <begin position="1"/>
        <end position="12"/>
    </location>
</feature>
<evidence type="ECO:0000313" key="2">
    <source>
        <dbReference type="EMBL" id="QQP52906.1"/>
    </source>
</evidence>
<protein>
    <recommendedName>
        <fullName evidence="4">Ultrabithorax</fullName>
    </recommendedName>
</protein>
<dbReference type="EMBL" id="CP045892">
    <property type="protein sequence ID" value="QQP52906.1"/>
    <property type="molecule type" value="Genomic_DNA"/>
</dbReference>
<organism evidence="2 3">
    <name type="scientific">Caligus rogercresseyi</name>
    <name type="common">Sea louse</name>
    <dbReference type="NCBI Taxonomy" id="217165"/>
    <lineage>
        <taxon>Eukaryota</taxon>
        <taxon>Metazoa</taxon>
        <taxon>Ecdysozoa</taxon>
        <taxon>Arthropoda</taxon>
        <taxon>Crustacea</taxon>
        <taxon>Multicrustacea</taxon>
        <taxon>Hexanauplia</taxon>
        <taxon>Copepoda</taxon>
        <taxon>Siphonostomatoida</taxon>
        <taxon>Caligidae</taxon>
        <taxon>Caligus</taxon>
    </lineage>
</organism>
<dbReference type="AlphaFoldDB" id="A0A7T8KBM5"/>
<reference evidence="3" key="1">
    <citation type="submission" date="2021-01" db="EMBL/GenBank/DDBJ databases">
        <title>Caligus Genome Assembly.</title>
        <authorList>
            <person name="Gallardo-Escarate C."/>
        </authorList>
    </citation>
    <scope>NUCLEOTIDE SEQUENCE [LARGE SCALE GENOMIC DNA]</scope>
</reference>
<evidence type="ECO:0000256" key="1">
    <source>
        <dbReference type="SAM" id="MobiDB-lite"/>
    </source>
</evidence>
<feature type="compositionally biased region" description="Low complexity" evidence="1">
    <location>
        <begin position="30"/>
        <end position="54"/>
    </location>
</feature>
<sequence>ESYDGGTGGTSPKGGLYSPQGGNASSGDYTAKSANSSSTTSSNNNSSDISAVASKAQGPEAYLNNKEHWATGGSTPVRPSACTPDMTRYTPTAADAAAARDRWMNSCSSLSSAASQVAAASQPQLQQAASANHTFYPWMAIA</sequence>
<evidence type="ECO:0000313" key="3">
    <source>
        <dbReference type="Proteomes" id="UP000595437"/>
    </source>
</evidence>
<dbReference type="Proteomes" id="UP000595437">
    <property type="component" value="Chromosome 3"/>
</dbReference>
<gene>
    <name evidence="2" type="ORF">FKW44_005196</name>
</gene>
<keyword evidence="3" id="KW-1185">Reference proteome</keyword>
<feature type="region of interest" description="Disordered" evidence="1">
    <location>
        <begin position="1"/>
        <end position="88"/>
    </location>
</feature>
<feature type="non-terminal residue" evidence="2">
    <location>
        <position position="142"/>
    </location>
</feature>